<dbReference type="CDD" id="cd11559">
    <property type="entry name" value="W2_eIF4G1_like"/>
    <property type="match status" value="1"/>
</dbReference>
<organism evidence="2">
    <name type="scientific">Cuerna arida</name>
    <dbReference type="NCBI Taxonomy" id="1464854"/>
    <lineage>
        <taxon>Eukaryota</taxon>
        <taxon>Metazoa</taxon>
        <taxon>Ecdysozoa</taxon>
        <taxon>Arthropoda</taxon>
        <taxon>Hexapoda</taxon>
        <taxon>Insecta</taxon>
        <taxon>Pterygota</taxon>
        <taxon>Neoptera</taxon>
        <taxon>Paraneoptera</taxon>
        <taxon>Hemiptera</taxon>
        <taxon>Auchenorrhyncha</taxon>
        <taxon>Membracoidea</taxon>
        <taxon>Cicadellidae</taxon>
        <taxon>Cicadellinae</taxon>
        <taxon>Proconiini</taxon>
        <taxon>Cuerna</taxon>
    </lineage>
</organism>
<reference evidence="2" key="1">
    <citation type="submission" date="2015-11" db="EMBL/GenBank/DDBJ databases">
        <title>De novo transcriptome assembly of four potential Pierce s Disease insect vectors from Arizona vineyards.</title>
        <authorList>
            <person name="Tassone E.E."/>
        </authorList>
    </citation>
    <scope>NUCLEOTIDE SEQUENCE</scope>
</reference>
<dbReference type="SUPFAM" id="SSF48371">
    <property type="entry name" value="ARM repeat"/>
    <property type="match status" value="1"/>
</dbReference>
<evidence type="ECO:0000259" key="1">
    <source>
        <dbReference type="PROSITE" id="PS51363"/>
    </source>
</evidence>
<dbReference type="AlphaFoldDB" id="A0A1B6GFU0"/>
<accession>A0A1B6GFU0</accession>
<dbReference type="PROSITE" id="PS51363">
    <property type="entry name" value="W2"/>
    <property type="match status" value="1"/>
</dbReference>
<protein>
    <recommendedName>
        <fullName evidence="1">W2 domain-containing protein</fullName>
    </recommendedName>
</protein>
<evidence type="ECO:0000313" key="2">
    <source>
        <dbReference type="EMBL" id="JAS61298.1"/>
    </source>
</evidence>
<proteinExistence type="predicted"/>
<sequence length="229" mass="27026">NVNNGQRFPLFFIIFRELFNILQDEDKVVAIFKSVKIDLLQILPENNRSKDNLIELLENYSLTFLQPMFRLQSQLLKQIKIQPNPQHFYKWIKDNVDESFYKDASFIHVLVTVILQYIIKETAADAQEASTLLDRFKSVLQFFLEDQIDLQVIAIYSLQEYFYLHKIPKGSLLKWFVLLFNLEIVDGEALLKWKDDINDNFDGKGEALFEVSHWLTTWLQAVLAETEDE</sequence>
<name>A0A1B6GFU0_9HEMI</name>
<feature type="non-terminal residue" evidence="2">
    <location>
        <position position="229"/>
    </location>
</feature>
<feature type="domain" description="W2" evidence="1">
    <location>
        <begin position="57"/>
        <end position="229"/>
    </location>
</feature>
<dbReference type="InterPro" id="IPR003307">
    <property type="entry name" value="W2_domain"/>
</dbReference>
<dbReference type="EMBL" id="GECZ01008471">
    <property type="protein sequence ID" value="JAS61298.1"/>
    <property type="molecule type" value="Transcribed_RNA"/>
</dbReference>
<dbReference type="InterPro" id="IPR016024">
    <property type="entry name" value="ARM-type_fold"/>
</dbReference>
<feature type="non-terminal residue" evidence="2">
    <location>
        <position position="1"/>
    </location>
</feature>
<gene>
    <name evidence="2" type="ORF">g.1371</name>
</gene>
<dbReference type="SMART" id="SM00515">
    <property type="entry name" value="eIF5C"/>
    <property type="match status" value="1"/>
</dbReference>
<dbReference type="Pfam" id="PF02020">
    <property type="entry name" value="W2"/>
    <property type="match status" value="1"/>
</dbReference>
<dbReference type="Gene3D" id="1.25.40.180">
    <property type="match status" value="2"/>
</dbReference>